<evidence type="ECO:0000313" key="2">
    <source>
        <dbReference type="Proteomes" id="UP000324222"/>
    </source>
</evidence>
<dbReference type="AlphaFoldDB" id="A0A5B7E106"/>
<dbReference type="EMBL" id="VSRR010001785">
    <property type="protein sequence ID" value="MPC27671.1"/>
    <property type="molecule type" value="Genomic_DNA"/>
</dbReference>
<keyword evidence="2" id="KW-1185">Reference proteome</keyword>
<gene>
    <name evidence="1" type="ORF">E2C01_020849</name>
</gene>
<sequence>MKLVAEKRGKKLLVVVATFKGKLRDDYVDESYRHEELNSGTSCDAEWLLTFTKNMLRNAEKDGMRSLPHAVPHQSSVHNYHRVHINIVISSVTSRRPQHI</sequence>
<dbReference type="Proteomes" id="UP000324222">
    <property type="component" value="Unassembled WGS sequence"/>
</dbReference>
<name>A0A5B7E106_PORTR</name>
<organism evidence="1 2">
    <name type="scientific">Portunus trituberculatus</name>
    <name type="common">Swimming crab</name>
    <name type="synonym">Neptunus trituberculatus</name>
    <dbReference type="NCBI Taxonomy" id="210409"/>
    <lineage>
        <taxon>Eukaryota</taxon>
        <taxon>Metazoa</taxon>
        <taxon>Ecdysozoa</taxon>
        <taxon>Arthropoda</taxon>
        <taxon>Crustacea</taxon>
        <taxon>Multicrustacea</taxon>
        <taxon>Malacostraca</taxon>
        <taxon>Eumalacostraca</taxon>
        <taxon>Eucarida</taxon>
        <taxon>Decapoda</taxon>
        <taxon>Pleocyemata</taxon>
        <taxon>Brachyura</taxon>
        <taxon>Eubrachyura</taxon>
        <taxon>Portunoidea</taxon>
        <taxon>Portunidae</taxon>
        <taxon>Portuninae</taxon>
        <taxon>Portunus</taxon>
    </lineage>
</organism>
<reference evidence="1 2" key="1">
    <citation type="submission" date="2019-05" db="EMBL/GenBank/DDBJ databases">
        <title>Another draft genome of Portunus trituberculatus and its Hox gene families provides insights of decapod evolution.</title>
        <authorList>
            <person name="Jeong J.-H."/>
            <person name="Song I."/>
            <person name="Kim S."/>
            <person name="Choi T."/>
            <person name="Kim D."/>
            <person name="Ryu S."/>
            <person name="Kim W."/>
        </authorList>
    </citation>
    <scope>NUCLEOTIDE SEQUENCE [LARGE SCALE GENOMIC DNA]</scope>
    <source>
        <tissue evidence="1">Muscle</tissue>
    </source>
</reference>
<evidence type="ECO:0000313" key="1">
    <source>
        <dbReference type="EMBL" id="MPC27671.1"/>
    </source>
</evidence>
<dbReference type="OrthoDB" id="6378313at2759"/>
<accession>A0A5B7E106</accession>
<protein>
    <submittedName>
        <fullName evidence="1">Uncharacterized protein</fullName>
    </submittedName>
</protein>
<comment type="caution">
    <text evidence="1">The sequence shown here is derived from an EMBL/GenBank/DDBJ whole genome shotgun (WGS) entry which is preliminary data.</text>
</comment>
<proteinExistence type="predicted"/>